<proteinExistence type="predicted"/>
<accession>A0A3B4G0Q7</accession>
<dbReference type="GeneTree" id="ENSGT00940000177220"/>
<sequence length="226" mass="25223">MIQSLSINKMKKRRICCCFSVCPLFHSDTNNKFHSQPNSSLVLAASCLSMSAAMLSAIWNPSSPTCFSTSRTVSSECASFAFLTCVTALERTLLSESLALLPSCLATLARFSLCSRVTLQGNRKNVRNERDRLTSGKLLMLTIMKRKKSTISSLPGEVRMLRFRVKSSLSESRTVVMSSFTSSRLMMSSTRDELMFTFPDWPFALALKIKREKEGKNRGKSGDLSR</sequence>
<dbReference type="AlphaFoldDB" id="A0A3B4G0Q7"/>
<evidence type="ECO:0000313" key="1">
    <source>
        <dbReference type="Ensembl" id="ENSPNYP00000016472.1"/>
    </source>
</evidence>
<dbReference type="Ensembl" id="ENSPNYT00000016882.1">
    <property type="protein sequence ID" value="ENSPNYP00000016472.1"/>
    <property type="gene ID" value="ENSPNYG00000012472.1"/>
</dbReference>
<name>A0A3B4G0Q7_9CICH</name>
<protein>
    <submittedName>
        <fullName evidence="1">Uncharacterized protein</fullName>
    </submittedName>
</protein>
<organism evidence="1">
    <name type="scientific">Pundamilia nyererei</name>
    <dbReference type="NCBI Taxonomy" id="303518"/>
    <lineage>
        <taxon>Eukaryota</taxon>
        <taxon>Metazoa</taxon>
        <taxon>Chordata</taxon>
        <taxon>Craniata</taxon>
        <taxon>Vertebrata</taxon>
        <taxon>Euteleostomi</taxon>
        <taxon>Actinopterygii</taxon>
        <taxon>Neopterygii</taxon>
        <taxon>Teleostei</taxon>
        <taxon>Neoteleostei</taxon>
        <taxon>Acanthomorphata</taxon>
        <taxon>Ovalentaria</taxon>
        <taxon>Cichlomorphae</taxon>
        <taxon>Cichliformes</taxon>
        <taxon>Cichlidae</taxon>
        <taxon>African cichlids</taxon>
        <taxon>Pseudocrenilabrinae</taxon>
        <taxon>Haplochromini</taxon>
        <taxon>Pundamilia</taxon>
    </lineage>
</organism>
<reference evidence="1" key="1">
    <citation type="submission" date="2023-09" db="UniProtKB">
        <authorList>
            <consortium name="Ensembl"/>
        </authorList>
    </citation>
    <scope>IDENTIFICATION</scope>
</reference>